<keyword evidence="1" id="KW-1133">Transmembrane helix</keyword>
<protein>
    <submittedName>
        <fullName evidence="3">CHAT domain-containing protein</fullName>
    </submittedName>
</protein>
<dbReference type="InterPro" id="IPR024983">
    <property type="entry name" value="CHAT_dom"/>
</dbReference>
<evidence type="ECO:0000259" key="2">
    <source>
        <dbReference type="Pfam" id="PF12770"/>
    </source>
</evidence>
<evidence type="ECO:0000256" key="1">
    <source>
        <dbReference type="SAM" id="Phobius"/>
    </source>
</evidence>
<dbReference type="OrthoDB" id="317533at2"/>
<name>A0A2M9Y2E4_9LEPT</name>
<feature type="transmembrane region" description="Helical" evidence="1">
    <location>
        <begin position="335"/>
        <end position="352"/>
    </location>
</feature>
<dbReference type="RefSeq" id="WP_100790901.1">
    <property type="nucleotide sequence ID" value="NZ_NPDQ01000004.1"/>
</dbReference>
<sequence>MKLRIIAKYSREEQNEGECIWEEKQVQFGTVERTTKFSGKLLSEFQKDWALFVERVLSQNPNKEEFLEKLGKKSDSLEQIVFGRTLPFWRNPGFQDSIQLLIDPEFSPIPWEILRTHKGFLFQDKEFRRGIRIDTIPKENTKNSNSILLVCNPVKSSLIATVGEECSTLFPILEKKMNLRILKDGLLTRVRLIEEISSVKYLHYAGHTEKKGIPLGANDFLYSKEISGHSFSNLQLVFFNSCHSSFDSIEHSGLTTSFLKAGAKEVIGFLFPVETNMAKSIGIKFWSHFLKTKNSHKTLGKIRKSLYNGSSKDIITAISLVHFSTEKKEPPSKRILGITAVLFALFFFIVFSRNEKEPIEVDNLNVPKAESVVKKRNDETVLPQDPLLVQISRLKNSEFRKMAVQFLKTKHEFLDDSQKRELLESILSENKSEEKMYYEFKTRSGF</sequence>
<organism evidence="3 4">
    <name type="scientific">Leptospira brenneri</name>
    <dbReference type="NCBI Taxonomy" id="2023182"/>
    <lineage>
        <taxon>Bacteria</taxon>
        <taxon>Pseudomonadati</taxon>
        <taxon>Spirochaetota</taxon>
        <taxon>Spirochaetia</taxon>
        <taxon>Leptospirales</taxon>
        <taxon>Leptospiraceae</taxon>
        <taxon>Leptospira</taxon>
    </lineage>
</organism>
<dbReference type="EMBL" id="RQFP01000014">
    <property type="protein sequence ID" value="TGK92086.1"/>
    <property type="molecule type" value="Genomic_DNA"/>
</dbReference>
<keyword evidence="1" id="KW-0472">Membrane</keyword>
<keyword evidence="1" id="KW-0812">Transmembrane</keyword>
<reference evidence="3" key="1">
    <citation type="journal article" date="2019" name="PLoS Negl. Trop. Dis.">
        <title>Revisiting the worldwide diversity of Leptospira species in the environment.</title>
        <authorList>
            <person name="Vincent A.T."/>
            <person name="Schiettekatte O."/>
            <person name="Bourhy P."/>
            <person name="Veyrier F.J."/>
            <person name="Picardeau M."/>
        </authorList>
    </citation>
    <scope>NUCLEOTIDE SEQUENCE [LARGE SCALE GENOMIC DNA]</scope>
    <source>
        <strain evidence="3">201800277</strain>
    </source>
</reference>
<feature type="domain" description="CHAT" evidence="2">
    <location>
        <begin position="100"/>
        <end position="313"/>
    </location>
</feature>
<evidence type="ECO:0000313" key="3">
    <source>
        <dbReference type="EMBL" id="TGK92086.1"/>
    </source>
</evidence>
<evidence type="ECO:0000313" key="4">
    <source>
        <dbReference type="Proteomes" id="UP000297891"/>
    </source>
</evidence>
<accession>A0A2M9Y2E4</accession>
<keyword evidence="4" id="KW-1185">Reference proteome</keyword>
<gene>
    <name evidence="3" type="ORF">EHQ30_18075</name>
</gene>
<proteinExistence type="predicted"/>
<dbReference type="AlphaFoldDB" id="A0A2M9Y2E4"/>
<dbReference type="Pfam" id="PF12770">
    <property type="entry name" value="CHAT"/>
    <property type="match status" value="1"/>
</dbReference>
<dbReference type="Proteomes" id="UP000297891">
    <property type="component" value="Unassembled WGS sequence"/>
</dbReference>
<comment type="caution">
    <text evidence="3">The sequence shown here is derived from an EMBL/GenBank/DDBJ whole genome shotgun (WGS) entry which is preliminary data.</text>
</comment>